<comment type="caution">
    <text evidence="9">The sequence shown here is derived from an EMBL/GenBank/DDBJ whole genome shotgun (WGS) entry which is preliminary data.</text>
</comment>
<feature type="region of interest" description="Disordered" evidence="6">
    <location>
        <begin position="93"/>
        <end position="114"/>
    </location>
</feature>
<keyword evidence="10" id="KW-1185">Reference proteome</keyword>
<dbReference type="PANTHER" id="PTHR45705:SF1">
    <property type="entry name" value="FI20236P1"/>
    <property type="match status" value="1"/>
</dbReference>
<sequence>MVTLTDKDKKKLAEKHNKLLAELVKQPDNSTCADCGATGPRWASWNLGVFLCIRCGGFHRRIGTHISKVKSISLDNWTHSEIEHFRKIGNKRANDYFNPSPSRHKPPSSDSDLERYIRDKYERRRFVDGRNGVPDPTSVNASVSKPDPPLSPSAGSDEASALTRLREMGFLNVRDNHAALKRFEFNVEAAAAYLRGESAPARPKISVTDPRVKQLLNMGFDHTGQNVLALTQCNGDVNQAIELLLSDKPPPRTSAAPGSSARNSPVPPAPVPKQVLKSPLPAAVPPASSATADLLDGDFIGGPLSNTSKPPTVSTTSNNLGALLGNMSLSPVAANTQSSNDAFGDFLSAAPTTRATAQPQATATGRTSETLVASAASPPGHGGQSMFDNDFIMSLYSKAPAQTPAAKNGPLQPSAASTSAPKPGASSSSAFGDLDFFM</sequence>
<feature type="region of interest" description="Disordered" evidence="6">
    <location>
        <begin position="402"/>
        <end position="438"/>
    </location>
</feature>
<dbReference type="EMBL" id="JANBUH010000871">
    <property type="protein sequence ID" value="KAJ2749132.1"/>
    <property type="molecule type" value="Genomic_DNA"/>
</dbReference>
<dbReference type="GO" id="GO:0008270">
    <property type="term" value="F:zinc ion binding"/>
    <property type="evidence" value="ECO:0007669"/>
    <property type="project" value="UniProtKB-KW"/>
</dbReference>
<dbReference type="OrthoDB" id="10266696at2759"/>
<reference evidence="9" key="1">
    <citation type="submission" date="2022-07" db="EMBL/GenBank/DDBJ databases">
        <title>Phylogenomic reconstructions and comparative analyses of Kickxellomycotina fungi.</title>
        <authorList>
            <person name="Reynolds N.K."/>
            <person name="Stajich J.E."/>
            <person name="Barry K."/>
            <person name="Grigoriev I.V."/>
            <person name="Crous P."/>
            <person name="Smith M.E."/>
        </authorList>
    </citation>
    <scope>NUCLEOTIDE SEQUENCE</scope>
    <source>
        <strain evidence="9">BCRC 34297</strain>
    </source>
</reference>
<feature type="compositionally biased region" description="Low complexity" evidence="6">
    <location>
        <begin position="353"/>
        <end position="367"/>
    </location>
</feature>
<dbReference type="PROSITE" id="PS50115">
    <property type="entry name" value="ARFGAP"/>
    <property type="match status" value="1"/>
</dbReference>
<dbReference type="Pfam" id="PF00627">
    <property type="entry name" value="UBA"/>
    <property type="match status" value="1"/>
</dbReference>
<keyword evidence="1" id="KW-0343">GTPase activation</keyword>
<dbReference type="Pfam" id="PF01412">
    <property type="entry name" value="ArfGap"/>
    <property type="match status" value="1"/>
</dbReference>
<evidence type="ECO:0000256" key="1">
    <source>
        <dbReference type="ARBA" id="ARBA00022468"/>
    </source>
</evidence>
<evidence type="ECO:0000256" key="3">
    <source>
        <dbReference type="ARBA" id="ARBA00022771"/>
    </source>
</evidence>
<evidence type="ECO:0000256" key="5">
    <source>
        <dbReference type="PROSITE-ProRule" id="PRU00288"/>
    </source>
</evidence>
<evidence type="ECO:0000256" key="6">
    <source>
        <dbReference type="SAM" id="MobiDB-lite"/>
    </source>
</evidence>
<name>A0A9W8L990_9FUNG</name>
<proteinExistence type="predicted"/>
<gene>
    <name evidence="9" type="primary">GTS1</name>
    <name evidence="9" type="ORF">GGI19_005811</name>
</gene>
<dbReference type="InterPro" id="IPR038508">
    <property type="entry name" value="ArfGAP_dom_sf"/>
</dbReference>
<dbReference type="InterPro" id="IPR009060">
    <property type="entry name" value="UBA-like_sf"/>
</dbReference>
<accession>A0A9W8L990</accession>
<feature type="region of interest" description="Disordered" evidence="6">
    <location>
        <begin position="353"/>
        <end position="382"/>
    </location>
</feature>
<dbReference type="SMART" id="SM00165">
    <property type="entry name" value="UBA"/>
    <property type="match status" value="2"/>
</dbReference>
<dbReference type="GO" id="GO:0005737">
    <property type="term" value="C:cytoplasm"/>
    <property type="evidence" value="ECO:0007669"/>
    <property type="project" value="TreeGrafter"/>
</dbReference>
<dbReference type="Proteomes" id="UP001140011">
    <property type="component" value="Unassembled WGS sequence"/>
</dbReference>
<keyword evidence="2" id="KW-0479">Metal-binding</keyword>
<feature type="domain" description="UBA" evidence="7">
    <location>
        <begin position="206"/>
        <end position="247"/>
    </location>
</feature>
<dbReference type="SMART" id="SM00105">
    <property type="entry name" value="ArfGap"/>
    <property type="match status" value="1"/>
</dbReference>
<dbReference type="SUPFAM" id="SSF57863">
    <property type="entry name" value="ArfGap/RecO-like zinc finger"/>
    <property type="match status" value="1"/>
</dbReference>
<dbReference type="InterPro" id="IPR037278">
    <property type="entry name" value="ARFGAP/RecO"/>
</dbReference>
<dbReference type="PANTHER" id="PTHR45705">
    <property type="entry name" value="FI20236P1"/>
    <property type="match status" value="1"/>
</dbReference>
<dbReference type="AlphaFoldDB" id="A0A9W8L990"/>
<dbReference type="PROSITE" id="PS50030">
    <property type="entry name" value="UBA"/>
    <property type="match status" value="2"/>
</dbReference>
<keyword evidence="3 5" id="KW-0863">Zinc-finger</keyword>
<keyword evidence="4" id="KW-0862">Zinc</keyword>
<dbReference type="Gene3D" id="1.10.8.10">
    <property type="entry name" value="DNA helicase RuvA subunit, C-terminal domain"/>
    <property type="match status" value="2"/>
</dbReference>
<dbReference type="GO" id="GO:0005096">
    <property type="term" value="F:GTPase activator activity"/>
    <property type="evidence" value="ECO:0007669"/>
    <property type="project" value="UniProtKB-KW"/>
</dbReference>
<feature type="domain" description="Arf-GAP" evidence="8">
    <location>
        <begin position="17"/>
        <end position="134"/>
    </location>
</feature>
<dbReference type="InterPro" id="IPR001164">
    <property type="entry name" value="ArfGAP_dom"/>
</dbReference>
<dbReference type="InterPro" id="IPR015940">
    <property type="entry name" value="UBA"/>
</dbReference>
<feature type="domain" description="UBA" evidence="7">
    <location>
        <begin position="155"/>
        <end position="197"/>
    </location>
</feature>
<evidence type="ECO:0000256" key="2">
    <source>
        <dbReference type="ARBA" id="ARBA00022723"/>
    </source>
</evidence>
<evidence type="ECO:0000313" key="10">
    <source>
        <dbReference type="Proteomes" id="UP001140011"/>
    </source>
</evidence>
<evidence type="ECO:0000259" key="8">
    <source>
        <dbReference type="PROSITE" id="PS50115"/>
    </source>
</evidence>
<protein>
    <submittedName>
        <fullName evidence="9">Gtpase activating protein</fullName>
    </submittedName>
</protein>
<organism evidence="9 10">
    <name type="scientific">Coemansia pectinata</name>
    <dbReference type="NCBI Taxonomy" id="1052879"/>
    <lineage>
        <taxon>Eukaryota</taxon>
        <taxon>Fungi</taxon>
        <taxon>Fungi incertae sedis</taxon>
        <taxon>Zoopagomycota</taxon>
        <taxon>Kickxellomycotina</taxon>
        <taxon>Kickxellomycetes</taxon>
        <taxon>Kickxellales</taxon>
        <taxon>Kickxellaceae</taxon>
        <taxon>Coemansia</taxon>
    </lineage>
</organism>
<evidence type="ECO:0000256" key="4">
    <source>
        <dbReference type="ARBA" id="ARBA00022833"/>
    </source>
</evidence>
<feature type="compositionally biased region" description="Low complexity" evidence="6">
    <location>
        <begin position="278"/>
        <end position="289"/>
    </location>
</feature>
<dbReference type="PRINTS" id="PR00405">
    <property type="entry name" value="REVINTRACTNG"/>
</dbReference>
<dbReference type="InterPro" id="IPR051718">
    <property type="entry name" value="ARF_GTPase-activating"/>
</dbReference>
<dbReference type="CDD" id="cd08204">
    <property type="entry name" value="ArfGap"/>
    <property type="match status" value="1"/>
</dbReference>
<feature type="compositionally biased region" description="Low complexity" evidence="6">
    <location>
        <begin position="413"/>
        <end position="430"/>
    </location>
</feature>
<dbReference type="FunFam" id="1.10.220.150:FF:000009">
    <property type="entry name" value="stromal membrane-associated protein 1 isoform X1"/>
    <property type="match status" value="1"/>
</dbReference>
<evidence type="ECO:0000313" key="9">
    <source>
        <dbReference type="EMBL" id="KAJ2749132.1"/>
    </source>
</evidence>
<feature type="region of interest" description="Disordered" evidence="6">
    <location>
        <begin position="246"/>
        <end position="289"/>
    </location>
</feature>
<dbReference type="Gene3D" id="1.10.220.150">
    <property type="entry name" value="Arf GTPase activating protein"/>
    <property type="match status" value="1"/>
</dbReference>
<feature type="region of interest" description="Disordered" evidence="6">
    <location>
        <begin position="127"/>
        <end position="158"/>
    </location>
</feature>
<evidence type="ECO:0000259" key="7">
    <source>
        <dbReference type="PROSITE" id="PS50030"/>
    </source>
</evidence>
<dbReference type="SUPFAM" id="SSF46934">
    <property type="entry name" value="UBA-like"/>
    <property type="match status" value="2"/>
</dbReference>